<comment type="caution">
    <text evidence="4">The sequence shown here is derived from an EMBL/GenBank/DDBJ whole genome shotgun (WGS) entry which is preliminary data.</text>
</comment>
<accession>A0ABN1V030</accession>
<protein>
    <recommendedName>
        <fullName evidence="3">NACHT domain-containing protein</fullName>
    </recommendedName>
</protein>
<feature type="region of interest" description="Disordered" evidence="1">
    <location>
        <begin position="736"/>
        <end position="779"/>
    </location>
</feature>
<dbReference type="SUPFAM" id="SSF52540">
    <property type="entry name" value="P-loop containing nucleoside triphosphate hydrolases"/>
    <property type="match status" value="1"/>
</dbReference>
<keyword evidence="2" id="KW-0472">Membrane</keyword>
<name>A0ABN1V030_9ACTN</name>
<feature type="transmembrane region" description="Helical" evidence="2">
    <location>
        <begin position="376"/>
        <end position="398"/>
    </location>
</feature>
<evidence type="ECO:0000313" key="4">
    <source>
        <dbReference type="EMBL" id="GAA1177294.1"/>
    </source>
</evidence>
<feature type="domain" description="NACHT" evidence="3">
    <location>
        <begin position="86"/>
        <end position="229"/>
    </location>
</feature>
<keyword evidence="5" id="KW-1185">Reference proteome</keyword>
<sequence length="779" mass="83951">MGVFDGPDERRVLDRAVAQLRKDVLAKVRLTVARMRLEQPATIEVPWRGCARPLQPARQVLGVDPLELVGTVSEIAKACRGLPRHQMVALGNPGTGKTILAVRLVHDMADHPEPGDPVPVLMSLSSWRPAVPMREWILRQIRQASPHLTDQQRFGTDAAADLFDACRVMPVLDGLDELPDQLRSEAVRAIDAAVHRGCWLLVTCRATEYETAHETGAHLTRAAVVELDEVKAELAIGYLEQAKVASDSRWTPVFEAMRRDPGCALSRTLTSPLMLHLAQTAYDAKSTDPGELLSQEAYPSREAIEDELLKRYLPAVYTKDPPSRYPAEPAMRYLRLIARQMRRDRTVDFAWWQINARITGPLVGLMYGAVWGALLYALFGPAVGVAAGLLTAATSFAAHQFVRADLKQVFVPKEGVHGPGRLARHYARVGAASALLAGAVTGVGVGLWMSDALGADLPLSASYGAVVGALSGCAVMLGSASGSYAISRYWFWLTGRLPRKPLSFLDDARELGVLRQTGAVHQFRHERLLSQLGGATAQDPGRSVHGKWAAKWLRWRPVLPTFASLAQVGASLAALLFIAAVLADSTRLELTYRSGDRPAPVLASTGCAAGTPCRPPTIWMWEVPLGSTRRTDWMPTLSRQSSFTGWGGFFNASGCEGGRVQVTLTLAGEPPARFTLGNDSVVGPGNDLDRPASPGSRPSSLTLRRLDDRPCSLRVEWQSPSLVVDGLQIARDRLGIALSPTGEEDSPAPGAPGTTATADSDSTPVRAVLPTAGSEGPPS</sequence>
<dbReference type="Proteomes" id="UP001501371">
    <property type="component" value="Unassembled WGS sequence"/>
</dbReference>
<evidence type="ECO:0000313" key="5">
    <source>
        <dbReference type="Proteomes" id="UP001501371"/>
    </source>
</evidence>
<reference evidence="4 5" key="1">
    <citation type="journal article" date="2019" name="Int. J. Syst. Evol. Microbiol.">
        <title>The Global Catalogue of Microorganisms (GCM) 10K type strain sequencing project: providing services to taxonomists for standard genome sequencing and annotation.</title>
        <authorList>
            <consortium name="The Broad Institute Genomics Platform"/>
            <consortium name="The Broad Institute Genome Sequencing Center for Infectious Disease"/>
            <person name="Wu L."/>
            <person name="Ma J."/>
        </authorList>
    </citation>
    <scope>NUCLEOTIDE SEQUENCE [LARGE SCALE GENOMIC DNA]</scope>
    <source>
        <strain evidence="4 5">JCM 12696</strain>
    </source>
</reference>
<dbReference type="InterPro" id="IPR027417">
    <property type="entry name" value="P-loop_NTPase"/>
</dbReference>
<keyword evidence="2" id="KW-0812">Transmembrane</keyword>
<keyword evidence="2" id="KW-1133">Transmembrane helix</keyword>
<feature type="region of interest" description="Disordered" evidence="1">
    <location>
        <begin position="675"/>
        <end position="703"/>
    </location>
</feature>
<gene>
    <name evidence="4" type="ORF">GCM10009654_38230</name>
</gene>
<organism evidence="4 5">
    <name type="scientific">Streptomyces hebeiensis</name>
    <dbReference type="NCBI Taxonomy" id="229486"/>
    <lineage>
        <taxon>Bacteria</taxon>
        <taxon>Bacillati</taxon>
        <taxon>Actinomycetota</taxon>
        <taxon>Actinomycetes</taxon>
        <taxon>Kitasatosporales</taxon>
        <taxon>Streptomycetaceae</taxon>
        <taxon>Streptomyces</taxon>
    </lineage>
</organism>
<proteinExistence type="predicted"/>
<feature type="transmembrane region" description="Helical" evidence="2">
    <location>
        <begin position="461"/>
        <end position="486"/>
    </location>
</feature>
<dbReference type="EMBL" id="BAAAKV010000033">
    <property type="protein sequence ID" value="GAA1177294.1"/>
    <property type="molecule type" value="Genomic_DNA"/>
</dbReference>
<dbReference type="Pfam" id="PF05729">
    <property type="entry name" value="NACHT"/>
    <property type="match status" value="1"/>
</dbReference>
<evidence type="ECO:0000259" key="3">
    <source>
        <dbReference type="Pfam" id="PF05729"/>
    </source>
</evidence>
<evidence type="ECO:0000256" key="1">
    <source>
        <dbReference type="SAM" id="MobiDB-lite"/>
    </source>
</evidence>
<feature type="transmembrane region" description="Helical" evidence="2">
    <location>
        <begin position="429"/>
        <end position="449"/>
    </location>
</feature>
<dbReference type="Gene3D" id="3.40.50.300">
    <property type="entry name" value="P-loop containing nucleotide triphosphate hydrolases"/>
    <property type="match status" value="1"/>
</dbReference>
<dbReference type="InterPro" id="IPR007111">
    <property type="entry name" value="NACHT_NTPase"/>
</dbReference>
<feature type="transmembrane region" description="Helical" evidence="2">
    <location>
        <begin position="561"/>
        <end position="583"/>
    </location>
</feature>
<evidence type="ECO:0000256" key="2">
    <source>
        <dbReference type="SAM" id="Phobius"/>
    </source>
</evidence>
<feature type="compositionally biased region" description="Low complexity" evidence="1">
    <location>
        <begin position="747"/>
        <end position="764"/>
    </location>
</feature>